<gene>
    <name evidence="2" type="ORF">Fmac_027855</name>
</gene>
<accession>A0ABD1LJ25</accession>
<dbReference type="AlphaFoldDB" id="A0ABD1LJ25"/>
<sequence>MEANVWLLRNLQKKKKVSLGVGGVISGVNGMCMPAFQLPKKHVVCYLSFLESLLVGTCLVTFSFARNLLGDLVLLFWNHIYRVTSSPGRTSLA</sequence>
<protein>
    <submittedName>
        <fullName evidence="2">Uncharacterized protein</fullName>
    </submittedName>
</protein>
<organism evidence="2 3">
    <name type="scientific">Flemingia macrophylla</name>
    <dbReference type="NCBI Taxonomy" id="520843"/>
    <lineage>
        <taxon>Eukaryota</taxon>
        <taxon>Viridiplantae</taxon>
        <taxon>Streptophyta</taxon>
        <taxon>Embryophyta</taxon>
        <taxon>Tracheophyta</taxon>
        <taxon>Spermatophyta</taxon>
        <taxon>Magnoliopsida</taxon>
        <taxon>eudicotyledons</taxon>
        <taxon>Gunneridae</taxon>
        <taxon>Pentapetalae</taxon>
        <taxon>rosids</taxon>
        <taxon>fabids</taxon>
        <taxon>Fabales</taxon>
        <taxon>Fabaceae</taxon>
        <taxon>Papilionoideae</taxon>
        <taxon>50 kb inversion clade</taxon>
        <taxon>NPAAA clade</taxon>
        <taxon>indigoferoid/millettioid clade</taxon>
        <taxon>Phaseoleae</taxon>
        <taxon>Flemingia</taxon>
    </lineage>
</organism>
<dbReference type="Proteomes" id="UP001603857">
    <property type="component" value="Unassembled WGS sequence"/>
</dbReference>
<evidence type="ECO:0000256" key="1">
    <source>
        <dbReference type="SAM" id="Phobius"/>
    </source>
</evidence>
<reference evidence="2 3" key="1">
    <citation type="submission" date="2024-08" db="EMBL/GenBank/DDBJ databases">
        <title>Insights into the chromosomal genome structure of Flemingia macrophylla.</title>
        <authorList>
            <person name="Ding Y."/>
            <person name="Zhao Y."/>
            <person name="Bi W."/>
            <person name="Wu M."/>
            <person name="Zhao G."/>
            <person name="Gong Y."/>
            <person name="Li W."/>
            <person name="Zhang P."/>
        </authorList>
    </citation>
    <scope>NUCLEOTIDE SEQUENCE [LARGE SCALE GENOMIC DNA]</scope>
    <source>
        <strain evidence="2">DYQJB</strain>
        <tissue evidence="2">Leaf</tissue>
    </source>
</reference>
<evidence type="ECO:0000313" key="2">
    <source>
        <dbReference type="EMBL" id="KAL2323476.1"/>
    </source>
</evidence>
<keyword evidence="1" id="KW-0812">Transmembrane</keyword>
<comment type="caution">
    <text evidence="2">The sequence shown here is derived from an EMBL/GenBank/DDBJ whole genome shotgun (WGS) entry which is preliminary data.</text>
</comment>
<proteinExistence type="predicted"/>
<feature type="transmembrane region" description="Helical" evidence="1">
    <location>
        <begin position="43"/>
        <end position="65"/>
    </location>
</feature>
<keyword evidence="3" id="KW-1185">Reference proteome</keyword>
<dbReference type="EMBL" id="JBGMDY010000009">
    <property type="protein sequence ID" value="KAL2323476.1"/>
    <property type="molecule type" value="Genomic_DNA"/>
</dbReference>
<evidence type="ECO:0000313" key="3">
    <source>
        <dbReference type="Proteomes" id="UP001603857"/>
    </source>
</evidence>
<keyword evidence="1" id="KW-1133">Transmembrane helix</keyword>
<keyword evidence="1" id="KW-0472">Membrane</keyword>
<name>A0ABD1LJ25_9FABA</name>